<dbReference type="AlphaFoldDB" id="A4TVA8"/>
<dbReference type="PANTHER" id="PTHR44835:SF1">
    <property type="entry name" value="PROTEIN O-GLCNAC TRANSFERASE"/>
    <property type="match status" value="1"/>
</dbReference>
<name>A4TVA8_9PROT</name>
<accession>A4TVA8</accession>
<dbReference type="GO" id="GO:0016757">
    <property type="term" value="F:glycosyltransferase activity"/>
    <property type="evidence" value="ECO:0007669"/>
    <property type="project" value="UniProtKB-KW"/>
</dbReference>
<dbReference type="RefSeq" id="WP_024082338.1">
    <property type="nucleotide sequence ID" value="NZ_CP027527.1"/>
</dbReference>
<protein>
    <submittedName>
        <fullName evidence="4">TPR repeat</fullName>
    </submittedName>
</protein>
<dbReference type="Gene3D" id="1.25.40.10">
    <property type="entry name" value="Tetratricopeptide repeat domain"/>
    <property type="match status" value="1"/>
</dbReference>
<evidence type="ECO:0000256" key="2">
    <source>
        <dbReference type="ARBA" id="ARBA00022676"/>
    </source>
</evidence>
<dbReference type="InterPro" id="IPR011990">
    <property type="entry name" value="TPR-like_helical_dom_sf"/>
</dbReference>
<evidence type="ECO:0000256" key="1">
    <source>
        <dbReference type="ARBA" id="ARBA00004922"/>
    </source>
</evidence>
<organism evidence="4">
    <name type="scientific">Magnetospirillum gryphiswaldense</name>
    <dbReference type="NCBI Taxonomy" id="55518"/>
    <lineage>
        <taxon>Bacteria</taxon>
        <taxon>Pseudomonadati</taxon>
        <taxon>Pseudomonadota</taxon>
        <taxon>Alphaproteobacteria</taxon>
        <taxon>Rhodospirillales</taxon>
        <taxon>Rhodospirillaceae</taxon>
        <taxon>Magnetospirillum</taxon>
    </lineage>
</organism>
<evidence type="ECO:0000313" key="4">
    <source>
        <dbReference type="EMBL" id="CAM74565.1"/>
    </source>
</evidence>
<dbReference type="SUPFAM" id="SSF48452">
    <property type="entry name" value="TPR-like"/>
    <property type="match status" value="2"/>
</dbReference>
<sequence>MTEVTGQMSESAFYAKIKTLLDQNQDQEALEVAEMAMARGENHPSAVCALAAVAYRSNMLGNAIQLMSELLETRQAPADTQELLAVLYCLAGVLPKALYHGKEATISLPDGQMIALFGPSLPSFATALSTVSHRPLMRAGLAALDAMDTVGAIRYFEQHLMIEPNSVETIDHYARALAMNGQAGKALGMLRSLVTLGGAKPTLLSRIGACLTSLGRLDEGLAAHRAAVAQAASAIPLWGTMVADLVHIPAGRSDAVADTARWAEAVDRNCVKSPRPAPQLGSLDHVTIGVLCSALHPPERADMLSRFVGALDKSRFTVIGLGNGELSAPRNVMYRGMFARWRNIAELDVLTLGALIRGEGVAVLLDMDGLALPERAGLFLRNSAPIQAAWLNAPSHGSMPGANMHLVGGPSDLPGALVLPGGRVLIGEGFDAGPLPCLQGQGVTFGAEASLAEITAETAALWSAVLTMVPGSVLAIRDSGQFDEQQSIDHIIELFGNFGVAHRIDVIKADLVQFAHQVDVVLAPTPHLNVMTLGRLARSGVPVIVLAGGSAAAADLAAAFADVDWAGDLVAADLQAYVGLAETWAGNVEKLTAFRTQAAMQAANGVAFNAARFAEAFSRALLDHLAARVN</sequence>
<keyword evidence="2" id="KW-0328">Glycosyltransferase</keyword>
<reference evidence="4" key="1">
    <citation type="journal article" date="2007" name="J. Bacteriol.">
        <title>Comparative genome analysis of four magnetotactic bacteria reveals a complex set of group-specific genes implicated in magnetosome biomineralization and function.</title>
        <authorList>
            <person name="Richter M."/>
            <person name="Kube M."/>
            <person name="Bazylinski D.A."/>
            <person name="Lombardot T."/>
            <person name="Gloeckner F.O."/>
            <person name="Reinhardt R."/>
            <person name="Schueler D."/>
        </authorList>
    </citation>
    <scope>NUCLEOTIDE SEQUENCE</scope>
    <source>
        <strain evidence="4">MSR-1</strain>
    </source>
</reference>
<dbReference type="PANTHER" id="PTHR44835">
    <property type="entry name" value="UDP-N-ACETYLGLUCOSAMINE--PEPTIDE N-ACETYLGLUCOSAMINYLTRANSFERASE SPINDLY-RELATED"/>
    <property type="match status" value="1"/>
</dbReference>
<comment type="pathway">
    <text evidence="1">Protein modification; protein glycosylation.</text>
</comment>
<dbReference type="Gene3D" id="3.40.50.11380">
    <property type="match status" value="1"/>
</dbReference>
<dbReference type="Gene3D" id="3.40.50.2000">
    <property type="entry name" value="Glycogen Phosphorylase B"/>
    <property type="match status" value="1"/>
</dbReference>
<keyword evidence="3" id="KW-0808">Transferase</keyword>
<dbReference type="EMBL" id="CU459003">
    <property type="protein sequence ID" value="CAM74565.1"/>
    <property type="molecule type" value="Genomic_DNA"/>
</dbReference>
<dbReference type="InterPro" id="IPR051939">
    <property type="entry name" value="Glycosyltr_41/O-GlcNAc_trsf"/>
</dbReference>
<proteinExistence type="predicted"/>
<evidence type="ECO:0000256" key="3">
    <source>
        <dbReference type="ARBA" id="ARBA00022679"/>
    </source>
</evidence>
<gene>
    <name evidence="4" type="ORF">MGR_0947</name>
</gene>